<name>A0A0L1J371_ASPN3</name>
<organism evidence="5 6">
    <name type="scientific">Aspergillus nomiae NRRL (strain ATCC 15546 / NRRL 13137 / CBS 260.88 / M93)</name>
    <dbReference type="NCBI Taxonomy" id="1509407"/>
    <lineage>
        <taxon>Eukaryota</taxon>
        <taxon>Fungi</taxon>
        <taxon>Dikarya</taxon>
        <taxon>Ascomycota</taxon>
        <taxon>Pezizomycotina</taxon>
        <taxon>Eurotiomycetes</taxon>
        <taxon>Eurotiomycetidae</taxon>
        <taxon>Eurotiales</taxon>
        <taxon>Aspergillaceae</taxon>
        <taxon>Aspergillus</taxon>
        <taxon>Aspergillus subgen. Circumdati</taxon>
    </lineage>
</organism>
<feature type="region of interest" description="Disordered" evidence="2">
    <location>
        <begin position="127"/>
        <end position="162"/>
    </location>
</feature>
<keyword evidence="6" id="KW-1185">Reference proteome</keyword>
<feature type="compositionally biased region" description="Low complexity" evidence="2">
    <location>
        <begin position="706"/>
        <end position="730"/>
    </location>
</feature>
<dbReference type="InterPro" id="IPR008011">
    <property type="entry name" value="Complex1_LYR_dom"/>
</dbReference>
<gene>
    <name evidence="5" type="ORF">ANOM_003650</name>
</gene>
<feature type="compositionally biased region" description="Polar residues" evidence="2">
    <location>
        <begin position="632"/>
        <end position="646"/>
    </location>
</feature>
<reference evidence="5 6" key="1">
    <citation type="submission" date="2014-06" db="EMBL/GenBank/DDBJ databases">
        <title>The Genome of the Aflatoxigenic Filamentous Fungus Aspergillus nomius.</title>
        <authorList>
            <person name="Moore M.G."/>
            <person name="Shannon B.M."/>
            <person name="Brian M.M."/>
        </authorList>
    </citation>
    <scope>NUCLEOTIDE SEQUENCE [LARGE SCALE GENOMIC DNA]</scope>
    <source>
        <strain evidence="5 6">NRRL 13137</strain>
    </source>
</reference>
<feature type="compositionally biased region" description="Low complexity" evidence="2">
    <location>
        <begin position="562"/>
        <end position="571"/>
    </location>
</feature>
<feature type="compositionally biased region" description="Pro residues" evidence="2">
    <location>
        <begin position="694"/>
        <end position="705"/>
    </location>
</feature>
<dbReference type="CDD" id="cd20264">
    <property type="entry name" value="Complex1_LYR_LYRM4"/>
    <property type="match status" value="1"/>
</dbReference>
<dbReference type="InterPro" id="IPR051522">
    <property type="entry name" value="ISC_assembly_LYR"/>
</dbReference>
<feature type="compositionally biased region" description="Basic and acidic residues" evidence="2">
    <location>
        <begin position="132"/>
        <end position="145"/>
    </location>
</feature>
<keyword evidence="3" id="KW-0732">Signal</keyword>
<dbReference type="EMBL" id="JNOM01000138">
    <property type="protein sequence ID" value="KNG85873.1"/>
    <property type="molecule type" value="Genomic_DNA"/>
</dbReference>
<feature type="compositionally biased region" description="Low complexity" evidence="2">
    <location>
        <begin position="893"/>
        <end position="905"/>
    </location>
</feature>
<feature type="compositionally biased region" description="Low complexity" evidence="2">
    <location>
        <begin position="949"/>
        <end position="1000"/>
    </location>
</feature>
<evidence type="ECO:0000256" key="2">
    <source>
        <dbReference type="SAM" id="MobiDB-lite"/>
    </source>
</evidence>
<dbReference type="GO" id="GO:0016226">
    <property type="term" value="P:iron-sulfur cluster assembly"/>
    <property type="evidence" value="ECO:0007669"/>
    <property type="project" value="InterPro"/>
</dbReference>
<dbReference type="RefSeq" id="XP_015406796.1">
    <property type="nucleotide sequence ID" value="XM_015548907.1"/>
</dbReference>
<dbReference type="Pfam" id="PF05347">
    <property type="entry name" value="Complex1_LYR"/>
    <property type="match status" value="1"/>
</dbReference>
<feature type="non-terminal residue" evidence="5">
    <location>
        <position position="1"/>
    </location>
</feature>
<dbReference type="AlphaFoldDB" id="A0A0L1J371"/>
<evidence type="ECO:0000256" key="1">
    <source>
        <dbReference type="ARBA" id="ARBA00009508"/>
    </source>
</evidence>
<feature type="compositionally biased region" description="Polar residues" evidence="2">
    <location>
        <begin position="821"/>
        <end position="832"/>
    </location>
</feature>
<dbReference type="PANTHER" id="PTHR13166">
    <property type="entry name" value="PROTEIN C6ORF149"/>
    <property type="match status" value="1"/>
</dbReference>
<feature type="compositionally biased region" description="Polar residues" evidence="2">
    <location>
        <begin position="875"/>
        <end position="892"/>
    </location>
</feature>
<dbReference type="GO" id="GO:0005739">
    <property type="term" value="C:mitochondrion"/>
    <property type="evidence" value="ECO:0007669"/>
    <property type="project" value="TreeGrafter"/>
</dbReference>
<dbReference type="GO" id="GO:1990221">
    <property type="term" value="C:L-cysteine desulfurase complex"/>
    <property type="evidence" value="ECO:0007669"/>
    <property type="project" value="TreeGrafter"/>
</dbReference>
<feature type="compositionally biased region" description="Basic and acidic residues" evidence="2">
    <location>
        <begin position="1094"/>
        <end position="1103"/>
    </location>
</feature>
<comment type="caution">
    <text evidence="5">The sequence shown here is derived from an EMBL/GenBank/DDBJ whole genome shotgun (WGS) entry which is preliminary data.</text>
</comment>
<dbReference type="GeneID" id="26805454"/>
<feature type="compositionally biased region" description="Polar residues" evidence="2">
    <location>
        <begin position="734"/>
        <end position="753"/>
    </location>
</feature>
<dbReference type="Proteomes" id="UP000037505">
    <property type="component" value="Unassembled WGS sequence"/>
</dbReference>
<feature type="region of interest" description="Disordered" evidence="2">
    <location>
        <begin position="392"/>
        <end position="1126"/>
    </location>
</feature>
<dbReference type="OrthoDB" id="275715at2759"/>
<proteinExistence type="inferred from homology"/>
<evidence type="ECO:0000313" key="5">
    <source>
        <dbReference type="EMBL" id="KNG85873.1"/>
    </source>
</evidence>
<feature type="signal peptide" evidence="3">
    <location>
        <begin position="1"/>
        <end position="21"/>
    </location>
</feature>
<evidence type="ECO:0000313" key="6">
    <source>
        <dbReference type="Proteomes" id="UP000037505"/>
    </source>
</evidence>
<feature type="compositionally biased region" description="Low complexity" evidence="2">
    <location>
        <begin position="613"/>
        <end position="622"/>
    </location>
</feature>
<dbReference type="STRING" id="1509407.A0A0L1J371"/>
<dbReference type="InterPro" id="IPR045297">
    <property type="entry name" value="Complex1_LYR_LYRM4"/>
</dbReference>
<feature type="domain" description="Complex 1 LYR protein" evidence="4">
    <location>
        <begin position="48"/>
        <end position="105"/>
    </location>
</feature>
<comment type="similarity">
    <text evidence="1">Belongs to the complex I LYR family.</text>
</comment>
<feature type="compositionally biased region" description="Acidic residues" evidence="2">
    <location>
        <begin position="465"/>
        <end position="486"/>
    </location>
</feature>
<accession>A0A0L1J371</accession>
<feature type="chain" id="PRO_5005553305" description="Complex 1 LYR protein domain-containing protein" evidence="3">
    <location>
        <begin position="22"/>
        <end position="1126"/>
    </location>
</feature>
<protein>
    <recommendedName>
        <fullName evidence="4">Complex 1 LYR protein domain-containing protein</fullName>
    </recommendedName>
</protein>
<evidence type="ECO:0000259" key="4">
    <source>
        <dbReference type="Pfam" id="PF05347"/>
    </source>
</evidence>
<sequence>LSLRSSLLCSLLLLYVQLNCCGFFPSALSAFKPVIMSVPALQRDTAFQVRSLFRSLLRQSSQFSNYNFREYARRRTRDAFREHQLETEDRRIQELIQDGLQNLRMMKRQTVISQFYQMDRLVVEGQKTGKQTGKEGDIVRQKDTGSSRSGRQFGDGANRTRTGQIDHDVFEGLPVRRWTRQLQTVSQTPKLDGQESFVEGPGGKQTIPEHPMPKDSHLLTPMSRALLRAARAGCIYIRKATKDAEDEEKEVTDVEEQPALQTTERSFVTRKWSTVPRHLENSEVEFLAKRRPGLPSLYGATTAGANGAENGSAPMRRTRFKKVDPNSGNISVYEAWVPEGHKIEGEITNDSQLVPENSETIVTPEAPAPGTVIEGVGVVNAEGVVVADPASAAVMTPPKRRPPPPKRKAKGFGKGRRKKVMFAPGEGADANAVHGAGTGAGDGSAETGYGKEGADRSRISVDQNGQEEEEEDAEEGEESDDGDESMLDAKTPETPLHQPSAEPTTDSASGPVPEVVPTSTAPATEAVVASQPPAPNPPAVASELPAQALPQPPAVPTVSFAPQQPFQPVQPSTDLPSSTIPPAKPTQVTPAEDVEMTGVSPEFPADDAASLPQTTLNTQQQTAPEIIEAPTETATDAVPTQLQHIPQVTAPDSFPVAKSEDPTGKPLEAPSMGQTDSVAEVGIVDENVKLEPPTSLPQMPPPEQAPQPEQALQPQQTAQPVQTPHPQPTHQLEDTPQSEQTAQPKQAPQSEQILKSEPDSYPEPALQQLAAQPAEDIVENNGSSLLDSLEASLGHAPDVEKGGEVQFGDQTETLSDHNAGHISTESTEQPTSMDIDVDTMDRYTEPTLQPAATQPAEPIEPVADQPPTHTPEIATENSAEQATELPTEQQMQPPTETPIEPSIEPATQEFTQASVEQLVEPTVEQTEPKAEELAPVQVEEPLGEPQGVQPPEAQPEQIPQQSSAQEKEPSPASNSEAPAASLPELPQETPIEQIPQPTEQAVAHPFLEAPVKPSMEQVEERPDASQPETTQPLQEDEPLPPQQPVELQSPRIATPPAPASTEDVQPGPIENSETSETHELTAPNFSPISDLNPELEKKEETETQPKAGETAPAPAPGPDTVQDPSS</sequence>
<dbReference type="PANTHER" id="PTHR13166:SF7">
    <property type="entry name" value="LYR MOTIF-CONTAINING PROTEIN 4"/>
    <property type="match status" value="1"/>
</dbReference>
<feature type="region of interest" description="Disordered" evidence="2">
    <location>
        <begin position="185"/>
        <end position="215"/>
    </location>
</feature>
<evidence type="ECO:0000256" key="3">
    <source>
        <dbReference type="SAM" id="SignalP"/>
    </source>
</evidence>
<feature type="compositionally biased region" description="Basic residues" evidence="2">
    <location>
        <begin position="398"/>
        <end position="420"/>
    </location>
</feature>
<feature type="compositionally biased region" description="Low complexity" evidence="2">
    <location>
        <begin position="762"/>
        <end position="775"/>
    </location>
</feature>